<dbReference type="Proteomes" id="UP000036000">
    <property type="component" value="Chromosome"/>
</dbReference>
<proteinExistence type="predicted"/>
<dbReference type="PANTHER" id="PTHR10000:SF8">
    <property type="entry name" value="HAD SUPERFAMILY HYDROLASE-LIKE, TYPE 3"/>
    <property type="match status" value="1"/>
</dbReference>
<gene>
    <name evidence="1" type="ORF">ABN16_03145</name>
</gene>
<dbReference type="NCBIfam" id="TIGR01484">
    <property type="entry name" value="HAD-SF-IIB"/>
    <property type="match status" value="1"/>
</dbReference>
<dbReference type="GO" id="GO:0005829">
    <property type="term" value="C:cytosol"/>
    <property type="evidence" value="ECO:0007669"/>
    <property type="project" value="TreeGrafter"/>
</dbReference>
<dbReference type="EMBL" id="CP012033">
    <property type="protein sequence ID" value="AKP64093.1"/>
    <property type="molecule type" value="Genomic_DNA"/>
</dbReference>
<dbReference type="InterPro" id="IPR006379">
    <property type="entry name" value="HAD-SF_hydro_IIB"/>
</dbReference>
<dbReference type="NCBIfam" id="TIGR00099">
    <property type="entry name" value="Cof-subfamily"/>
    <property type="match status" value="1"/>
</dbReference>
<evidence type="ECO:0000313" key="2">
    <source>
        <dbReference type="Proteomes" id="UP000036000"/>
    </source>
</evidence>
<dbReference type="InterPro" id="IPR023214">
    <property type="entry name" value="HAD_sf"/>
</dbReference>
<dbReference type="InterPro" id="IPR000150">
    <property type="entry name" value="Cof"/>
</dbReference>
<organism evidence="1 2">
    <name type="scientific">Levilactobacillus koreensis</name>
    <dbReference type="NCBI Taxonomy" id="637971"/>
    <lineage>
        <taxon>Bacteria</taxon>
        <taxon>Bacillati</taxon>
        <taxon>Bacillota</taxon>
        <taxon>Bacilli</taxon>
        <taxon>Lactobacillales</taxon>
        <taxon>Lactobacillaceae</taxon>
        <taxon>Levilactobacillus</taxon>
    </lineage>
</organism>
<dbReference type="SUPFAM" id="SSF56784">
    <property type="entry name" value="HAD-like"/>
    <property type="match status" value="1"/>
</dbReference>
<dbReference type="SFLD" id="SFLDG01140">
    <property type="entry name" value="C2.B:_Phosphomannomutase_and_P"/>
    <property type="match status" value="1"/>
</dbReference>
<dbReference type="RefSeq" id="WP_048732871.1">
    <property type="nucleotide sequence ID" value="NZ_CP012033.1"/>
</dbReference>
<dbReference type="Gene3D" id="3.40.50.1000">
    <property type="entry name" value="HAD superfamily/HAD-like"/>
    <property type="match status" value="1"/>
</dbReference>
<dbReference type="Gene3D" id="3.30.1240.10">
    <property type="match status" value="1"/>
</dbReference>
<dbReference type="GO" id="GO:0016791">
    <property type="term" value="F:phosphatase activity"/>
    <property type="evidence" value="ECO:0007669"/>
    <property type="project" value="TreeGrafter"/>
</dbReference>
<dbReference type="KEGG" id="lko:ABN16_03145"/>
<dbReference type="AlphaFoldDB" id="A0AAC8ZG64"/>
<evidence type="ECO:0000313" key="1">
    <source>
        <dbReference type="EMBL" id="AKP64093.1"/>
    </source>
</evidence>
<dbReference type="Pfam" id="PF08282">
    <property type="entry name" value="Hydrolase_3"/>
    <property type="match status" value="1"/>
</dbReference>
<sequence>MYKIITSDLDETLLRKDGTVSQANIDAIAAASAKGVKFVPNTGRSFTSIQDLLRQLHLYQQPNEYVVSYNGGAVIENQDNRVIVSNAMPFDEAQRVFDIMRQYDVDIHVYTLDHLYIYQPRADDKHYLQTRGVHYDEMIGTFDQFKDDQIMKVIAMNPDFGVRQEMLQAVTAAFNQQINCTYSSGIYMEVNHFGVDKGTAILDLGKQLGASATEIIAIGDNANDLGMLTKVGLPISVANGIDEVKQVAKFVTPNDYERGVADAIEKFIL</sequence>
<dbReference type="SFLD" id="SFLDS00003">
    <property type="entry name" value="Haloacid_Dehalogenase"/>
    <property type="match status" value="1"/>
</dbReference>
<reference evidence="1 2" key="1">
    <citation type="submission" date="2015-07" db="EMBL/GenBank/DDBJ databases">
        <title>Lactobacillus korensis/26-25/ whole genome sequencing.</title>
        <authorList>
            <person name="Kim M.K."/>
            <person name="Im W.-T."/>
            <person name="Srinivasan S."/>
            <person name="Lee J.-J."/>
        </authorList>
    </citation>
    <scope>NUCLEOTIDE SEQUENCE [LARGE SCALE GENOMIC DNA]</scope>
    <source>
        <strain evidence="1 2">26-25</strain>
    </source>
</reference>
<dbReference type="PANTHER" id="PTHR10000">
    <property type="entry name" value="PHOSPHOSERINE PHOSPHATASE"/>
    <property type="match status" value="1"/>
</dbReference>
<accession>A0AAC8ZG64</accession>
<name>A0AAC8ZG64_9LACO</name>
<dbReference type="GO" id="GO:0000287">
    <property type="term" value="F:magnesium ion binding"/>
    <property type="evidence" value="ECO:0007669"/>
    <property type="project" value="TreeGrafter"/>
</dbReference>
<dbReference type="CDD" id="cd07516">
    <property type="entry name" value="HAD_Pase"/>
    <property type="match status" value="1"/>
</dbReference>
<keyword evidence="2" id="KW-1185">Reference proteome</keyword>
<protein>
    <submittedName>
        <fullName evidence="1">Haloacid dehalogenase</fullName>
    </submittedName>
</protein>
<dbReference type="InterPro" id="IPR036412">
    <property type="entry name" value="HAD-like_sf"/>
</dbReference>